<evidence type="ECO:0000256" key="9">
    <source>
        <dbReference type="ARBA" id="ARBA00022723"/>
    </source>
</evidence>
<comment type="subcellular location">
    <subcellularLocation>
        <location evidence="1">Membrane</location>
        <topology evidence="1">Multi-pass membrane protein</topology>
    </subcellularLocation>
    <subcellularLocation>
        <location evidence="19">Mitochondrion inner membrane</location>
        <topology evidence="19">Multi-pass membrane protein</topology>
    </subcellularLocation>
</comment>
<dbReference type="PROSITE" id="PS50857">
    <property type="entry name" value="COX2_CUA"/>
    <property type="match status" value="1"/>
</dbReference>
<dbReference type="NCBIfam" id="TIGR02866">
    <property type="entry name" value="CoxB"/>
    <property type="match status" value="1"/>
</dbReference>
<dbReference type="InterPro" id="IPR008972">
    <property type="entry name" value="Cupredoxin"/>
</dbReference>
<keyword evidence="16 19" id="KW-0472">Membrane</keyword>
<comment type="catalytic activity">
    <reaction evidence="17">
        <text>4 Fe(II)-[cytochrome c] + O2 + 8 H(+)(in) = 4 Fe(III)-[cytochrome c] + 2 H2O + 4 H(+)(out)</text>
        <dbReference type="Rhea" id="RHEA:11436"/>
        <dbReference type="Rhea" id="RHEA-COMP:10350"/>
        <dbReference type="Rhea" id="RHEA-COMP:14399"/>
        <dbReference type="ChEBI" id="CHEBI:15377"/>
        <dbReference type="ChEBI" id="CHEBI:15378"/>
        <dbReference type="ChEBI" id="CHEBI:15379"/>
        <dbReference type="ChEBI" id="CHEBI:29033"/>
        <dbReference type="ChEBI" id="CHEBI:29034"/>
        <dbReference type="EC" id="7.1.1.9"/>
    </reaction>
    <physiologicalReaction direction="left-to-right" evidence="17">
        <dbReference type="Rhea" id="RHEA:11437"/>
    </physiologicalReaction>
</comment>
<evidence type="ECO:0000313" key="26">
    <source>
        <dbReference type="Proteomes" id="UP001174909"/>
    </source>
</evidence>
<evidence type="ECO:0000259" key="22">
    <source>
        <dbReference type="PROSITE" id="PS50857"/>
    </source>
</evidence>
<evidence type="ECO:0000256" key="8">
    <source>
        <dbReference type="ARBA" id="ARBA00022692"/>
    </source>
</evidence>
<dbReference type="GO" id="GO:0016491">
    <property type="term" value="F:oxidoreductase activity"/>
    <property type="evidence" value="ECO:0007669"/>
    <property type="project" value="InterPro"/>
</dbReference>
<keyword evidence="11" id="KW-1278">Translocase</keyword>
<feature type="transmembrane region" description="Helical" evidence="21">
    <location>
        <begin position="137"/>
        <end position="160"/>
    </location>
</feature>
<evidence type="ECO:0000256" key="2">
    <source>
        <dbReference type="ARBA" id="ARBA00006488"/>
    </source>
</evidence>
<evidence type="ECO:0000256" key="6">
    <source>
        <dbReference type="ARBA" id="ARBA00022617"/>
    </source>
</evidence>
<accession>A0AA35RXD2</accession>
<dbReference type="Gene3D" id="2.60.40.420">
    <property type="entry name" value="Cupredoxins - blue copper proteins"/>
    <property type="match status" value="2"/>
</dbReference>
<organism evidence="25 26">
    <name type="scientific">Geodia barretti</name>
    <name type="common">Barrett's horny sponge</name>
    <dbReference type="NCBI Taxonomy" id="519541"/>
    <lineage>
        <taxon>Eukaryota</taxon>
        <taxon>Metazoa</taxon>
        <taxon>Porifera</taxon>
        <taxon>Demospongiae</taxon>
        <taxon>Heteroscleromorpha</taxon>
        <taxon>Tetractinellida</taxon>
        <taxon>Astrophorina</taxon>
        <taxon>Geodiidae</taxon>
        <taxon>Geodia</taxon>
    </lineage>
</organism>
<keyword evidence="8 19" id="KW-0812">Transmembrane</keyword>
<dbReference type="GO" id="GO:0020037">
    <property type="term" value="F:heme binding"/>
    <property type="evidence" value="ECO:0007669"/>
    <property type="project" value="InterPro"/>
</dbReference>
<dbReference type="SUPFAM" id="SSF49503">
    <property type="entry name" value="Cupredoxins"/>
    <property type="match status" value="1"/>
</dbReference>
<dbReference type="InterPro" id="IPR002429">
    <property type="entry name" value="CcO_II-like_C"/>
</dbReference>
<keyword evidence="5 19" id="KW-0813">Transport</keyword>
<protein>
    <recommendedName>
        <fullName evidence="4 19">Cytochrome c oxidase subunit 2</fullName>
    </recommendedName>
</protein>
<evidence type="ECO:0000256" key="1">
    <source>
        <dbReference type="ARBA" id="ARBA00004141"/>
    </source>
</evidence>
<keyword evidence="15 19" id="KW-0186">Copper</keyword>
<evidence type="ECO:0000256" key="4">
    <source>
        <dbReference type="ARBA" id="ARBA00015946"/>
    </source>
</evidence>
<evidence type="ECO:0000256" key="14">
    <source>
        <dbReference type="ARBA" id="ARBA00023004"/>
    </source>
</evidence>
<keyword evidence="12 19" id="KW-0249">Electron transport</keyword>
<dbReference type="InterPro" id="IPR036909">
    <property type="entry name" value="Cyt_c-like_dom_sf"/>
</dbReference>
<comment type="cofactor">
    <cofactor evidence="19">
        <name>Cu cation</name>
        <dbReference type="ChEBI" id="CHEBI:23378"/>
    </cofactor>
    <text evidence="19">Binds a copper A center.</text>
</comment>
<dbReference type="InterPro" id="IPR011759">
    <property type="entry name" value="Cyt_c_oxidase_su2_TM_dom"/>
</dbReference>
<dbReference type="AlphaFoldDB" id="A0AA35RXD2"/>
<feature type="transmembrane region" description="Helical" evidence="21">
    <location>
        <begin position="90"/>
        <end position="116"/>
    </location>
</feature>
<comment type="caution">
    <text evidence="25">The sequence shown here is derived from an EMBL/GenBank/DDBJ whole genome shotgun (WGS) entry which is preliminary data.</text>
</comment>
<comment type="similarity">
    <text evidence="3 19">Belongs to the cytochrome c oxidase subunit 2 family.</text>
</comment>
<dbReference type="PROSITE" id="PS51007">
    <property type="entry name" value="CYTC"/>
    <property type="match status" value="1"/>
</dbReference>
<evidence type="ECO:0000256" key="20">
    <source>
        <dbReference type="SAM" id="MobiDB-lite"/>
    </source>
</evidence>
<evidence type="ECO:0000259" key="24">
    <source>
        <dbReference type="PROSITE" id="PS51007"/>
    </source>
</evidence>
<evidence type="ECO:0000256" key="16">
    <source>
        <dbReference type="ARBA" id="ARBA00023136"/>
    </source>
</evidence>
<dbReference type="EMBL" id="CASHTH010001687">
    <property type="protein sequence ID" value="CAI8018137.1"/>
    <property type="molecule type" value="Genomic_DNA"/>
</dbReference>
<proteinExistence type="inferred from homology"/>
<evidence type="ECO:0000256" key="13">
    <source>
        <dbReference type="ARBA" id="ARBA00022989"/>
    </source>
</evidence>
<evidence type="ECO:0000256" key="11">
    <source>
        <dbReference type="ARBA" id="ARBA00022967"/>
    </source>
</evidence>
<dbReference type="PROSITE" id="PS50999">
    <property type="entry name" value="COX2_TM"/>
    <property type="match status" value="1"/>
</dbReference>
<feature type="domain" description="Cytochrome oxidase subunit II copper A binding" evidence="22">
    <location>
        <begin position="176"/>
        <end position="296"/>
    </location>
</feature>
<evidence type="ECO:0000256" key="12">
    <source>
        <dbReference type="ARBA" id="ARBA00022982"/>
    </source>
</evidence>
<keyword evidence="7 19" id="KW-0679">Respiratory chain</keyword>
<dbReference type="InterPro" id="IPR045187">
    <property type="entry name" value="CcO_II"/>
</dbReference>
<dbReference type="PANTHER" id="PTHR22888:SF9">
    <property type="entry name" value="CYTOCHROME C OXIDASE SUBUNIT 2"/>
    <property type="match status" value="1"/>
</dbReference>
<dbReference type="Pfam" id="PF02790">
    <property type="entry name" value="COX2_TM"/>
    <property type="match status" value="1"/>
</dbReference>
<dbReference type="SUPFAM" id="SSF81464">
    <property type="entry name" value="Cytochrome c oxidase subunit II-like, transmembrane region"/>
    <property type="match status" value="1"/>
</dbReference>
<dbReference type="Pfam" id="PF00116">
    <property type="entry name" value="COX2"/>
    <property type="match status" value="1"/>
</dbReference>
<dbReference type="GO" id="GO:0005743">
    <property type="term" value="C:mitochondrial inner membrane"/>
    <property type="evidence" value="ECO:0007669"/>
    <property type="project" value="UniProtKB-SubCell"/>
</dbReference>
<dbReference type="Proteomes" id="UP001174909">
    <property type="component" value="Unassembled WGS sequence"/>
</dbReference>
<evidence type="ECO:0000256" key="15">
    <source>
        <dbReference type="ARBA" id="ARBA00023008"/>
    </source>
</evidence>
<feature type="transmembrane region" description="Helical" evidence="21">
    <location>
        <begin position="45"/>
        <end position="70"/>
    </location>
</feature>
<evidence type="ECO:0000256" key="5">
    <source>
        <dbReference type="ARBA" id="ARBA00022448"/>
    </source>
</evidence>
<dbReference type="Gene3D" id="1.10.287.90">
    <property type="match status" value="1"/>
</dbReference>
<evidence type="ECO:0000313" key="25">
    <source>
        <dbReference type="EMBL" id="CAI8018137.1"/>
    </source>
</evidence>
<sequence>MGQLPFAEEDSPNKRRKELGPRAKSDIPVNPSSDSPRRWYSRRSLVTLALLGGILALAGLGCDANAHQSILSSTPWTLDGVGGPVAREQLLLFNVLLWTMVIVFVLVEGALLYAAIRFRRKPGDPLPPQTHGHTPLEIAWTIVPTILILGLGVWSVIVLFKLEPGEAIALARAEGREPLRVEAVGHQWWWEFRYEDPIPGSADDALVTTANEMRVPVNTPVIMELKSDDVIHSFWIPKLAGKQDVVPTKTNSMWFLAEETGMYYGQCAEFCGTAHAQMKFRVHVLEEADYNAWVDGFAEPVELSAEASRGQLVFLGDGQCVTCHTVGASDTVNPATGEGVQHGRMQTYIAYTKWLDKRAHERLEDVRTGNEPPTAFAAPNLTDFGCRTTLGAGLLDRNRESLRQWIRDPDGIKPGNRMSELAAIYQTRLDHRADLTETQLGDLVEYLSAQGPDICLR</sequence>
<evidence type="ECO:0000259" key="23">
    <source>
        <dbReference type="PROSITE" id="PS50999"/>
    </source>
</evidence>
<dbReference type="PANTHER" id="PTHR22888">
    <property type="entry name" value="CYTOCHROME C OXIDASE, SUBUNIT II"/>
    <property type="match status" value="1"/>
</dbReference>
<evidence type="ECO:0000256" key="18">
    <source>
        <dbReference type="PROSITE-ProRule" id="PRU00433"/>
    </source>
</evidence>
<feature type="region of interest" description="Disordered" evidence="20">
    <location>
        <begin position="1"/>
        <end position="37"/>
    </location>
</feature>
<dbReference type="CDD" id="cd04213">
    <property type="entry name" value="CuRO_CcO_Caa3_II"/>
    <property type="match status" value="1"/>
</dbReference>
<dbReference type="InterPro" id="IPR034236">
    <property type="entry name" value="CuRO_CcO_Caa3_II"/>
</dbReference>
<gene>
    <name evidence="25" type="ORF">GBAR_LOCUS10962</name>
</gene>
<keyword evidence="14 18" id="KW-0408">Iron</keyword>
<comment type="similarity">
    <text evidence="2">Belongs to the cytochrome c family.</text>
</comment>
<dbReference type="InterPro" id="IPR001505">
    <property type="entry name" value="Copper_CuA"/>
</dbReference>
<keyword evidence="13 21" id="KW-1133">Transmembrane helix</keyword>
<dbReference type="PRINTS" id="PR01166">
    <property type="entry name" value="CYCOXIDASEII"/>
</dbReference>
<evidence type="ECO:0000256" key="7">
    <source>
        <dbReference type="ARBA" id="ARBA00022660"/>
    </source>
</evidence>
<evidence type="ECO:0000256" key="19">
    <source>
        <dbReference type="RuleBase" id="RU000457"/>
    </source>
</evidence>
<dbReference type="PROSITE" id="PS00078">
    <property type="entry name" value="COX2"/>
    <property type="match status" value="1"/>
</dbReference>
<feature type="domain" description="Cytochrome c" evidence="24">
    <location>
        <begin position="305"/>
        <end position="451"/>
    </location>
</feature>
<evidence type="ECO:0000256" key="17">
    <source>
        <dbReference type="ARBA" id="ARBA00049512"/>
    </source>
</evidence>
<keyword evidence="26" id="KW-1185">Reference proteome</keyword>
<dbReference type="GO" id="GO:0042773">
    <property type="term" value="P:ATP synthesis coupled electron transport"/>
    <property type="evidence" value="ECO:0007669"/>
    <property type="project" value="TreeGrafter"/>
</dbReference>
<comment type="function">
    <text evidence="19">Component of the cytochrome c oxidase, the last enzyme in the mitochondrial electron transport chain which drives oxidative phosphorylation. The respiratory chain contains 3 multisubunit complexes succinate dehydrogenase (complex II, CII), ubiquinol-cytochrome c oxidoreductase (cytochrome b-c1 complex, complex III, CIII) and cytochrome c oxidase (complex IV, CIV), that cooperate to transfer electrons derived from NADH and succinate to molecular oxygen, creating an electrochemical gradient over the inner membrane that drives transmembrane transport and the ATP synthase. Cytochrome c oxidase is the component of the respiratory chain that catalyzes the reduction of oxygen to water. Electrons originating from reduced cytochrome c in the intermembrane space (IMS) are transferred via the dinuclear copper A center (CU(A)) of subunit 2 and heme A of subunit 1 to the active site in subunit 1, a binuclear center (BNC) formed by heme A3 and copper B (CU(B)). The BNC reduces molecular oxygen to 2 water molecules using 4 electrons from cytochrome c in the IMS and 4 protons from the mitochondrial matrix.</text>
</comment>
<name>A0AA35RXD2_GEOBA</name>
<dbReference type="SUPFAM" id="SSF46626">
    <property type="entry name" value="Cytochrome c"/>
    <property type="match status" value="1"/>
</dbReference>
<reference evidence="25" key="1">
    <citation type="submission" date="2023-03" db="EMBL/GenBank/DDBJ databases">
        <authorList>
            <person name="Steffen K."/>
            <person name="Cardenas P."/>
        </authorList>
    </citation>
    <scope>NUCLEOTIDE SEQUENCE</scope>
</reference>
<dbReference type="GO" id="GO:0005507">
    <property type="term" value="F:copper ion binding"/>
    <property type="evidence" value="ECO:0007669"/>
    <property type="project" value="InterPro"/>
</dbReference>
<dbReference type="InterPro" id="IPR009056">
    <property type="entry name" value="Cyt_c-like_dom"/>
</dbReference>
<dbReference type="InterPro" id="IPR014222">
    <property type="entry name" value="Cyt_c_oxidase_su2"/>
</dbReference>
<keyword evidence="6 18" id="KW-0349">Heme</keyword>
<evidence type="ECO:0000256" key="3">
    <source>
        <dbReference type="ARBA" id="ARBA00007866"/>
    </source>
</evidence>
<evidence type="ECO:0000256" key="10">
    <source>
        <dbReference type="ARBA" id="ARBA00022842"/>
    </source>
</evidence>
<evidence type="ECO:0000256" key="21">
    <source>
        <dbReference type="SAM" id="Phobius"/>
    </source>
</evidence>
<feature type="domain" description="Cytochrome oxidase subunit II transmembrane region profile" evidence="23">
    <location>
        <begin position="70"/>
        <end position="166"/>
    </location>
</feature>
<dbReference type="GO" id="GO:0004129">
    <property type="term" value="F:cytochrome-c oxidase activity"/>
    <property type="evidence" value="ECO:0007669"/>
    <property type="project" value="UniProtKB-EC"/>
</dbReference>
<keyword evidence="19" id="KW-0999">Mitochondrion inner membrane</keyword>
<dbReference type="InterPro" id="IPR036257">
    <property type="entry name" value="Cyt_c_oxidase_su2_TM_sf"/>
</dbReference>
<keyword evidence="10" id="KW-0460">Magnesium</keyword>
<keyword evidence="19" id="KW-0496">Mitochondrion</keyword>
<keyword evidence="9 18" id="KW-0479">Metal-binding</keyword>